<sequence>MNRPTISENVPTCVECGVERPKQAKDYNPMQAIIGAELGWYSGSDGELCGPCLSALMRMANGR</sequence>
<keyword evidence="2" id="KW-1185">Reference proteome</keyword>
<protein>
    <submittedName>
        <fullName evidence="1">Uncharacterized protein</fullName>
    </submittedName>
</protein>
<dbReference type="Proteomes" id="UP000292408">
    <property type="component" value="Unassembled WGS sequence"/>
</dbReference>
<comment type="caution">
    <text evidence="1">The sequence shown here is derived from an EMBL/GenBank/DDBJ whole genome shotgun (WGS) entry which is preliminary data.</text>
</comment>
<evidence type="ECO:0000313" key="1">
    <source>
        <dbReference type="EMBL" id="RZT59334.1"/>
    </source>
</evidence>
<proteinExistence type="predicted"/>
<accession>A0A4Q7TFT8</accession>
<reference evidence="1 2" key="1">
    <citation type="journal article" date="2015" name="Stand. Genomic Sci.">
        <title>Genomic Encyclopedia of Bacterial and Archaeal Type Strains, Phase III: the genomes of soil and plant-associated and newly described type strains.</title>
        <authorList>
            <person name="Whitman W.B."/>
            <person name="Woyke T."/>
            <person name="Klenk H.P."/>
            <person name="Zhou Y."/>
            <person name="Lilburn T.G."/>
            <person name="Beck B.J."/>
            <person name="De Vos P."/>
            <person name="Vandamme P."/>
            <person name="Eisen J.A."/>
            <person name="Garrity G."/>
            <person name="Hugenholtz P."/>
            <person name="Kyrpides N.C."/>
        </authorList>
    </citation>
    <scope>NUCLEOTIDE SEQUENCE [LARGE SCALE GENOMIC DNA]</scope>
    <source>
        <strain evidence="1 2">AC4r</strain>
    </source>
</reference>
<dbReference type="AlphaFoldDB" id="A0A4Q7TFT8"/>
<dbReference type="EMBL" id="SGXT01000016">
    <property type="protein sequence ID" value="RZT59334.1"/>
    <property type="molecule type" value="Genomic_DNA"/>
</dbReference>
<dbReference type="RefSeq" id="WP_130283371.1">
    <property type="nucleotide sequence ID" value="NZ_SGXT01000016.1"/>
</dbReference>
<organism evidence="1 2">
    <name type="scientific">Microcella alkaliphila</name>
    <dbReference type="NCBI Taxonomy" id="279828"/>
    <lineage>
        <taxon>Bacteria</taxon>
        <taxon>Bacillati</taxon>
        <taxon>Actinomycetota</taxon>
        <taxon>Actinomycetes</taxon>
        <taxon>Micrococcales</taxon>
        <taxon>Microbacteriaceae</taxon>
        <taxon>Microcella</taxon>
    </lineage>
</organism>
<dbReference type="OrthoDB" id="4752614at2"/>
<evidence type="ECO:0000313" key="2">
    <source>
        <dbReference type="Proteomes" id="UP000292408"/>
    </source>
</evidence>
<name>A0A4Q7TFT8_9MICO</name>
<gene>
    <name evidence="1" type="ORF">EV140_1939</name>
</gene>